<organism evidence="2 3">
    <name type="scientific">Penaeus vannamei</name>
    <name type="common">Whiteleg shrimp</name>
    <name type="synonym">Litopenaeus vannamei</name>
    <dbReference type="NCBI Taxonomy" id="6689"/>
    <lineage>
        <taxon>Eukaryota</taxon>
        <taxon>Metazoa</taxon>
        <taxon>Ecdysozoa</taxon>
        <taxon>Arthropoda</taxon>
        <taxon>Crustacea</taxon>
        <taxon>Multicrustacea</taxon>
        <taxon>Malacostraca</taxon>
        <taxon>Eumalacostraca</taxon>
        <taxon>Eucarida</taxon>
        <taxon>Decapoda</taxon>
        <taxon>Dendrobranchiata</taxon>
        <taxon>Penaeoidea</taxon>
        <taxon>Penaeidae</taxon>
        <taxon>Penaeus</taxon>
    </lineage>
</organism>
<dbReference type="OrthoDB" id="1920326at2759"/>
<dbReference type="STRING" id="6689.A0A3R7PWV2"/>
<protein>
    <submittedName>
        <fullName evidence="2">Putative exonuclease 3</fullName>
    </submittedName>
</protein>
<dbReference type="GO" id="GO:0004527">
    <property type="term" value="F:exonuclease activity"/>
    <property type="evidence" value="ECO:0007669"/>
    <property type="project" value="UniProtKB-KW"/>
</dbReference>
<sequence>MTRAFTTRKGPLYHNCQLRAPDDQPLCVCDPKKAWWYVEKGLGVVASEEPLVVRLTFEPSGRPQVEREDGRFYLQERHNICVTCGKDQSYIRKNVVPHEYRKYFPDILKDHQSHDVVLLCIECHKISNLHDQSFRHQLAREFSAPIGTEQDVKVSIDKSRKIVRNAASALLNNKENIPDNRIAVLEKIVKDYFNIEELDDNFLKDVVKIDIKIWNDDYQSHGHKVYEGYEKIGVMKLEQRWREHFLSSMKPQHMPEGWSVTHNFFKMQLKASHFPPDHPERMKYKIALVGTEGELDIPYSPPVKRENSPSSSTESQSRETTPEGMFVLSALSSTNETLCVKGGC</sequence>
<feature type="region of interest" description="Disordered" evidence="1">
    <location>
        <begin position="297"/>
        <end position="321"/>
    </location>
</feature>
<dbReference type="AlphaFoldDB" id="A0A3R7PWV2"/>
<keyword evidence="2" id="KW-0378">Hydrolase</keyword>
<name>A0A3R7PWV2_PENVA</name>
<evidence type="ECO:0000256" key="1">
    <source>
        <dbReference type="SAM" id="MobiDB-lite"/>
    </source>
</evidence>
<keyword evidence="3" id="KW-1185">Reference proteome</keyword>
<keyword evidence="2" id="KW-0269">Exonuclease</keyword>
<dbReference type="EMBL" id="QCYY01003877">
    <property type="protein sequence ID" value="ROT61998.1"/>
    <property type="molecule type" value="Genomic_DNA"/>
</dbReference>
<proteinExistence type="predicted"/>
<gene>
    <name evidence="2" type="ORF">C7M84_020169</name>
</gene>
<reference evidence="2 3" key="2">
    <citation type="submission" date="2019-01" db="EMBL/GenBank/DDBJ databases">
        <title>The decoding of complex shrimp genome reveals the adaptation for benthos swimmer, frequently molting mechanism and breeding impact on genome.</title>
        <authorList>
            <person name="Sun Y."/>
            <person name="Gao Y."/>
            <person name="Yu Y."/>
        </authorList>
    </citation>
    <scope>NUCLEOTIDE SEQUENCE [LARGE SCALE GENOMIC DNA]</scope>
    <source>
        <tissue evidence="2">Muscle</tissue>
    </source>
</reference>
<keyword evidence="2" id="KW-0540">Nuclease</keyword>
<accession>A0A3R7PWV2</accession>
<evidence type="ECO:0000313" key="3">
    <source>
        <dbReference type="Proteomes" id="UP000283509"/>
    </source>
</evidence>
<reference evidence="2 3" key="1">
    <citation type="submission" date="2018-04" db="EMBL/GenBank/DDBJ databases">
        <authorList>
            <person name="Zhang X."/>
            <person name="Yuan J."/>
            <person name="Li F."/>
            <person name="Xiang J."/>
        </authorList>
    </citation>
    <scope>NUCLEOTIDE SEQUENCE [LARGE SCALE GENOMIC DNA]</scope>
    <source>
        <tissue evidence="2">Muscle</tissue>
    </source>
</reference>
<evidence type="ECO:0000313" key="2">
    <source>
        <dbReference type="EMBL" id="ROT61998.1"/>
    </source>
</evidence>
<comment type="caution">
    <text evidence="2">The sequence shown here is derived from an EMBL/GenBank/DDBJ whole genome shotgun (WGS) entry which is preliminary data.</text>
</comment>
<dbReference type="Proteomes" id="UP000283509">
    <property type="component" value="Unassembled WGS sequence"/>
</dbReference>